<organism evidence="5 6">
    <name type="scientific">Solicola gregarius</name>
    <dbReference type="NCBI Taxonomy" id="2908642"/>
    <lineage>
        <taxon>Bacteria</taxon>
        <taxon>Bacillati</taxon>
        <taxon>Actinomycetota</taxon>
        <taxon>Actinomycetes</taxon>
        <taxon>Propionibacteriales</taxon>
        <taxon>Nocardioidaceae</taxon>
        <taxon>Solicola</taxon>
    </lineage>
</organism>
<dbReference type="Gene3D" id="6.10.140.850">
    <property type="match status" value="1"/>
</dbReference>
<dbReference type="GO" id="GO:0045892">
    <property type="term" value="P:negative regulation of DNA-templated transcription"/>
    <property type="evidence" value="ECO:0007669"/>
    <property type="project" value="InterPro"/>
</dbReference>
<evidence type="ECO:0000256" key="3">
    <source>
        <dbReference type="ARBA" id="ARBA00023125"/>
    </source>
</evidence>
<evidence type="ECO:0000313" key="5">
    <source>
        <dbReference type="EMBL" id="UYM07895.1"/>
    </source>
</evidence>
<dbReference type="Pfam" id="PF03965">
    <property type="entry name" value="Penicillinase_R"/>
    <property type="match status" value="1"/>
</dbReference>
<keyword evidence="2" id="KW-0805">Transcription regulation</keyword>
<dbReference type="GO" id="GO:0003677">
    <property type="term" value="F:DNA binding"/>
    <property type="evidence" value="ECO:0007669"/>
    <property type="project" value="UniProtKB-KW"/>
</dbReference>
<dbReference type="KEGG" id="sgrg:L0C25_17780"/>
<keyword evidence="6" id="KW-1185">Reference proteome</keyword>
<keyword evidence="4" id="KW-0804">Transcription</keyword>
<dbReference type="PIRSF" id="PIRSF019455">
    <property type="entry name" value="CopR_AtkY"/>
    <property type="match status" value="1"/>
</dbReference>
<evidence type="ECO:0000256" key="2">
    <source>
        <dbReference type="ARBA" id="ARBA00023015"/>
    </source>
</evidence>
<evidence type="ECO:0000256" key="1">
    <source>
        <dbReference type="ARBA" id="ARBA00011046"/>
    </source>
</evidence>
<dbReference type="InterPro" id="IPR005650">
    <property type="entry name" value="BlaI_family"/>
</dbReference>
<dbReference type="EMBL" id="CP094970">
    <property type="protein sequence ID" value="UYM07895.1"/>
    <property type="molecule type" value="Genomic_DNA"/>
</dbReference>
<dbReference type="Gene3D" id="1.10.10.10">
    <property type="entry name" value="Winged helix-like DNA-binding domain superfamily/Winged helix DNA-binding domain"/>
    <property type="match status" value="1"/>
</dbReference>
<dbReference type="InterPro" id="IPR036390">
    <property type="entry name" value="WH_DNA-bd_sf"/>
</dbReference>
<gene>
    <name evidence="5" type="ORF">L0C25_17780</name>
</gene>
<keyword evidence="3" id="KW-0238">DNA-binding</keyword>
<dbReference type="InterPro" id="IPR036388">
    <property type="entry name" value="WH-like_DNA-bd_sf"/>
</dbReference>
<dbReference type="SUPFAM" id="SSF46785">
    <property type="entry name" value="Winged helix' DNA-binding domain"/>
    <property type="match status" value="1"/>
</dbReference>
<protein>
    <submittedName>
        <fullName evidence="5">BlaI/MecI/CopY family transcriptional regulator</fullName>
    </submittedName>
</protein>
<name>A0AA46TMQ2_9ACTN</name>
<dbReference type="AlphaFoldDB" id="A0AA46TMQ2"/>
<comment type="similarity">
    <text evidence="1">Belongs to the BlaI transcriptional regulatory family.</text>
</comment>
<evidence type="ECO:0000313" key="6">
    <source>
        <dbReference type="Proteomes" id="UP001164390"/>
    </source>
</evidence>
<dbReference type="Proteomes" id="UP001164390">
    <property type="component" value="Chromosome"/>
</dbReference>
<accession>A0AA46TMQ2</accession>
<sequence>MDRLWAAGERLTVRDVHDQLSAERPLAYTTVMTVLDRLTRKDMVVRTQRGRAYLYAPANSRDELTAELLNEVLDGAGGDRTAALVHFAETVSADEADALRTALARIEAQHEDTT</sequence>
<reference evidence="5" key="1">
    <citation type="submission" date="2022-01" db="EMBL/GenBank/DDBJ databases">
        <title>Nocardioidaceae gen. sp. A5X3R13.</title>
        <authorList>
            <person name="Lopez Marin M.A."/>
            <person name="Uhlik O."/>
        </authorList>
    </citation>
    <scope>NUCLEOTIDE SEQUENCE</scope>
    <source>
        <strain evidence="5">A5X3R13</strain>
    </source>
</reference>
<proteinExistence type="inferred from homology"/>
<evidence type="ECO:0000256" key="4">
    <source>
        <dbReference type="ARBA" id="ARBA00023163"/>
    </source>
</evidence>